<dbReference type="PRINTS" id="PR00364">
    <property type="entry name" value="DISEASERSIST"/>
</dbReference>
<dbReference type="InterPro" id="IPR002182">
    <property type="entry name" value="NB-ARC"/>
</dbReference>
<evidence type="ECO:0000259" key="1">
    <source>
        <dbReference type="Pfam" id="PF00931"/>
    </source>
</evidence>
<dbReference type="EMBL" id="FOGI01000001">
    <property type="protein sequence ID" value="SER12621.1"/>
    <property type="molecule type" value="Genomic_DNA"/>
</dbReference>
<dbReference type="PANTHER" id="PTHR47691">
    <property type="entry name" value="REGULATOR-RELATED"/>
    <property type="match status" value="1"/>
</dbReference>
<organism evidence="2 3">
    <name type="scientific">Actinokineospora terrae</name>
    <dbReference type="NCBI Taxonomy" id="155974"/>
    <lineage>
        <taxon>Bacteria</taxon>
        <taxon>Bacillati</taxon>
        <taxon>Actinomycetota</taxon>
        <taxon>Actinomycetes</taxon>
        <taxon>Pseudonocardiales</taxon>
        <taxon>Pseudonocardiaceae</taxon>
        <taxon>Actinokineospora</taxon>
    </lineage>
</organism>
<gene>
    <name evidence="2" type="ORF">SAMN04487818_101665</name>
</gene>
<dbReference type="PANTHER" id="PTHR47691:SF3">
    <property type="entry name" value="HTH-TYPE TRANSCRIPTIONAL REGULATOR RV0890C-RELATED"/>
    <property type="match status" value="1"/>
</dbReference>
<dbReference type="InterPro" id="IPR027417">
    <property type="entry name" value="P-loop_NTPase"/>
</dbReference>
<accession>A0A1H9LMB3</accession>
<keyword evidence="3" id="KW-1185">Reference proteome</keyword>
<evidence type="ECO:0000313" key="2">
    <source>
        <dbReference type="EMBL" id="SER12621.1"/>
    </source>
</evidence>
<protein>
    <submittedName>
        <fullName evidence="2">NB-ARC domain-containing protein</fullName>
    </submittedName>
</protein>
<dbReference type="InterPro" id="IPR011990">
    <property type="entry name" value="TPR-like_helical_dom_sf"/>
</dbReference>
<sequence>MDEVRNVLGGVAGQVVQARDIGSVTFLPVQLPAAVPALVPAGPAAFVDRVEHLAAVRSLIGAEPRPGRPVVVAVRGMPGVGKTALVRQVASVLAAEFPDGALHASFGAEGQSPAEALGRLLKALGVPDPLMPTTFQERRDLFQSLTAKTRLITVLDDVTDAGQVEALLPNSAAGLVLVASNTTLEDLHADGAVPVLLEPLETPDALDLLRGVCGDGRVDHEIDAAVELVQLCGLLPLAVRVVGARLAVHPKWTVKRLVDELRGAEAGRVFGGVNAVFDAVYADLSDDARTVYKTLGLLVSHDFGLEVLAAMVESPVARLRDTLEQLHAAALVEERSDDRYAMHRLVRAHALRVADAETSDVERETLLRRAVGWWQLGATAADVAATGRERLRVYDPELFLDGADLPMSPRSALAWFEREHGNIAAAMRACAEKGWHAIVWQLFEATFAYYDSRRPLASWVDAGRLAVESAIVDGHVAAESRCRCLLAKAYQELERYDDAAAELDQARALADTDRLRASTYDFTGNLALRTGRFDDALHWFSTARDINIALGRKRGTAMQTLFVGRALVGLGRTAEALDTFAEAARLAAAANAKSVLAKSILATAAVHAANQDHIAADHALADAELLADQLDNSALQAEIHLLRATTARAAGDHTTAESHRRAAATAYERMGSPKAARLLTDLATT</sequence>
<feature type="domain" description="NB-ARC" evidence="1">
    <location>
        <begin position="69"/>
        <end position="169"/>
    </location>
</feature>
<evidence type="ECO:0000313" key="3">
    <source>
        <dbReference type="Proteomes" id="UP000199051"/>
    </source>
</evidence>
<name>A0A1H9LMB3_9PSEU</name>
<reference evidence="3" key="1">
    <citation type="submission" date="2016-10" db="EMBL/GenBank/DDBJ databases">
        <authorList>
            <person name="Varghese N."/>
            <person name="Submissions S."/>
        </authorList>
    </citation>
    <scope>NUCLEOTIDE SEQUENCE [LARGE SCALE GENOMIC DNA]</scope>
    <source>
        <strain evidence="3">DSM 44260</strain>
    </source>
</reference>
<dbReference type="RefSeq" id="WP_245782164.1">
    <property type="nucleotide sequence ID" value="NZ_FOGI01000001.1"/>
</dbReference>
<dbReference type="Gene3D" id="1.25.40.10">
    <property type="entry name" value="Tetratricopeptide repeat domain"/>
    <property type="match status" value="1"/>
</dbReference>
<proteinExistence type="predicted"/>
<dbReference type="SUPFAM" id="SSF48452">
    <property type="entry name" value="TPR-like"/>
    <property type="match status" value="1"/>
</dbReference>
<dbReference type="AlphaFoldDB" id="A0A1H9LMB3"/>
<dbReference type="SUPFAM" id="SSF52540">
    <property type="entry name" value="P-loop containing nucleoside triphosphate hydrolases"/>
    <property type="match status" value="1"/>
</dbReference>
<dbReference type="GO" id="GO:0043531">
    <property type="term" value="F:ADP binding"/>
    <property type="evidence" value="ECO:0007669"/>
    <property type="project" value="InterPro"/>
</dbReference>
<dbReference type="Gene3D" id="3.40.50.300">
    <property type="entry name" value="P-loop containing nucleotide triphosphate hydrolases"/>
    <property type="match status" value="1"/>
</dbReference>
<dbReference type="STRING" id="155974.SAMN04487818_101665"/>
<dbReference type="Pfam" id="PF00931">
    <property type="entry name" value="NB-ARC"/>
    <property type="match status" value="1"/>
</dbReference>
<dbReference type="Proteomes" id="UP000199051">
    <property type="component" value="Unassembled WGS sequence"/>
</dbReference>